<feature type="domain" description="Type II secretion system protein GspF" evidence="7">
    <location>
        <begin position="28"/>
        <end position="171"/>
    </location>
</feature>
<evidence type="ECO:0000256" key="1">
    <source>
        <dbReference type="ARBA" id="ARBA00004651"/>
    </source>
</evidence>
<keyword evidence="4 6" id="KW-1133">Transmembrane helix</keyword>
<dbReference type="Pfam" id="PF00482">
    <property type="entry name" value="T2SSF"/>
    <property type="match status" value="1"/>
</dbReference>
<feature type="transmembrane region" description="Helical" evidence="6">
    <location>
        <begin position="156"/>
        <end position="180"/>
    </location>
</feature>
<keyword evidence="5 6" id="KW-0472">Membrane</keyword>
<evidence type="ECO:0000259" key="7">
    <source>
        <dbReference type="Pfam" id="PF00482"/>
    </source>
</evidence>
<evidence type="ECO:0000256" key="6">
    <source>
        <dbReference type="SAM" id="Phobius"/>
    </source>
</evidence>
<sequence length="190" mass="19412">MAGVTADVASGDAPEAAPGEAPDAALLVDLVSALLAAGSGIEASLDRLARTVPGAEPLSAVHRALAAGAGWDEAWAELRRGRAGGGLGALLSRLPGRREETDSRLRPLCDLGEQLTFAHGTGAPSTELLQIGAVRLRSARRHAAERQVARLGVRMVLPLGICFLPAFILLGVMPVVLGLLPQVIDGALGG</sequence>
<evidence type="ECO:0000256" key="5">
    <source>
        <dbReference type="ARBA" id="ARBA00023136"/>
    </source>
</evidence>
<comment type="subcellular location">
    <subcellularLocation>
        <location evidence="1">Cell membrane</location>
        <topology evidence="1">Multi-pass membrane protein</topology>
    </subcellularLocation>
</comment>
<evidence type="ECO:0000256" key="3">
    <source>
        <dbReference type="ARBA" id="ARBA00022692"/>
    </source>
</evidence>
<dbReference type="EMBL" id="BAAAYG010000003">
    <property type="protein sequence ID" value="GAA3282916.1"/>
    <property type="molecule type" value="Genomic_DNA"/>
</dbReference>
<keyword evidence="2" id="KW-1003">Cell membrane</keyword>
<proteinExistence type="predicted"/>
<organism evidence="8 9">
    <name type="scientific">Nesterenkonia halobia</name>
    <dbReference type="NCBI Taxonomy" id="37922"/>
    <lineage>
        <taxon>Bacteria</taxon>
        <taxon>Bacillati</taxon>
        <taxon>Actinomycetota</taxon>
        <taxon>Actinomycetes</taxon>
        <taxon>Micrococcales</taxon>
        <taxon>Micrococcaceae</taxon>
        <taxon>Nesterenkonia</taxon>
    </lineage>
</organism>
<dbReference type="Proteomes" id="UP001501736">
    <property type="component" value="Unassembled WGS sequence"/>
</dbReference>
<evidence type="ECO:0000313" key="8">
    <source>
        <dbReference type="EMBL" id="GAA3282916.1"/>
    </source>
</evidence>
<accession>A0ABP6RCS7</accession>
<comment type="caution">
    <text evidence="8">The sequence shown here is derived from an EMBL/GenBank/DDBJ whole genome shotgun (WGS) entry which is preliminary data.</text>
</comment>
<protein>
    <recommendedName>
        <fullName evidence="7">Type II secretion system protein GspF domain-containing protein</fullName>
    </recommendedName>
</protein>
<name>A0ABP6RCS7_9MICC</name>
<evidence type="ECO:0000256" key="4">
    <source>
        <dbReference type="ARBA" id="ARBA00022989"/>
    </source>
</evidence>
<reference evidence="9" key="1">
    <citation type="journal article" date="2019" name="Int. J. Syst. Evol. Microbiol.">
        <title>The Global Catalogue of Microorganisms (GCM) 10K type strain sequencing project: providing services to taxonomists for standard genome sequencing and annotation.</title>
        <authorList>
            <consortium name="The Broad Institute Genomics Platform"/>
            <consortium name="The Broad Institute Genome Sequencing Center for Infectious Disease"/>
            <person name="Wu L."/>
            <person name="Ma J."/>
        </authorList>
    </citation>
    <scope>NUCLEOTIDE SEQUENCE [LARGE SCALE GENOMIC DNA]</scope>
    <source>
        <strain evidence="9">JCM 11483</strain>
    </source>
</reference>
<gene>
    <name evidence="8" type="ORF">GCM10020260_10810</name>
</gene>
<keyword evidence="9" id="KW-1185">Reference proteome</keyword>
<evidence type="ECO:0000256" key="2">
    <source>
        <dbReference type="ARBA" id="ARBA00022475"/>
    </source>
</evidence>
<evidence type="ECO:0000313" key="9">
    <source>
        <dbReference type="Proteomes" id="UP001501736"/>
    </source>
</evidence>
<dbReference type="InterPro" id="IPR018076">
    <property type="entry name" value="T2SS_GspF_dom"/>
</dbReference>
<keyword evidence="3 6" id="KW-0812">Transmembrane</keyword>